<comment type="subcellular location">
    <subcellularLocation>
        <location evidence="2">Secreted</location>
    </subcellularLocation>
</comment>
<dbReference type="PANTHER" id="PTHR34216">
    <property type="match status" value="1"/>
</dbReference>
<dbReference type="InterPro" id="IPR011330">
    <property type="entry name" value="Glyco_hydro/deAcase_b/a-brl"/>
</dbReference>
<feature type="domain" description="NodB homology" evidence="7">
    <location>
        <begin position="66"/>
        <end position="321"/>
    </location>
</feature>
<proteinExistence type="inferred from homology"/>
<dbReference type="EMBL" id="HG966617">
    <property type="protein sequence ID" value="CDO58564.1"/>
    <property type="molecule type" value="Genomic_DNA"/>
</dbReference>
<dbReference type="Proteomes" id="UP000032160">
    <property type="component" value="Chromosome I"/>
</dbReference>
<evidence type="ECO:0000313" key="8">
    <source>
        <dbReference type="EMBL" id="CDO58564.1"/>
    </source>
</evidence>
<dbReference type="Pfam" id="PF01522">
    <property type="entry name" value="Polysacc_deac_1"/>
    <property type="match status" value="1"/>
</dbReference>
<comment type="similarity">
    <text evidence="3">Belongs to the polysaccharide deacetylase family.</text>
</comment>
<keyword evidence="8" id="KW-0378">Hydrolase</keyword>
<evidence type="ECO:0000256" key="2">
    <source>
        <dbReference type="ARBA" id="ARBA00004613"/>
    </source>
</evidence>
<dbReference type="PROSITE" id="PS51677">
    <property type="entry name" value="NODB"/>
    <property type="match status" value="1"/>
</dbReference>
<dbReference type="Gene3D" id="3.20.20.370">
    <property type="entry name" value="Glycoside hydrolase/deacetylase"/>
    <property type="match status" value="1"/>
</dbReference>
<accession>X5MDK1</accession>
<organism evidence="8 9">
    <name type="scientific">Candidatus Phaeomarinibacter ectocarpi</name>
    <dbReference type="NCBI Taxonomy" id="1458461"/>
    <lineage>
        <taxon>Bacteria</taxon>
        <taxon>Pseudomonadati</taxon>
        <taxon>Pseudomonadota</taxon>
        <taxon>Alphaproteobacteria</taxon>
        <taxon>Hyphomicrobiales</taxon>
        <taxon>Parvibaculaceae</taxon>
        <taxon>Candidatus Phaeomarinibacter</taxon>
    </lineage>
</organism>
<dbReference type="InterPro" id="IPR051398">
    <property type="entry name" value="Polysacch_Deacetylase"/>
</dbReference>
<dbReference type="RefSeq" id="WP_043949481.1">
    <property type="nucleotide sequence ID" value="NZ_HG966617.1"/>
</dbReference>
<keyword evidence="9" id="KW-1185">Reference proteome</keyword>
<name>X5MDK1_9HYPH</name>
<dbReference type="AlphaFoldDB" id="X5MDK1"/>
<comment type="function">
    <text evidence="1">Is involved in generating a small heat-stable compound (Nod), an acylated oligomer of N-acetylglucosamine, that stimulates mitosis in various plant protoplasts.</text>
</comment>
<dbReference type="GO" id="GO:0005576">
    <property type="term" value="C:extracellular region"/>
    <property type="evidence" value="ECO:0007669"/>
    <property type="project" value="UniProtKB-SubCell"/>
</dbReference>
<dbReference type="GO" id="GO:0005975">
    <property type="term" value="P:carbohydrate metabolic process"/>
    <property type="evidence" value="ECO:0007669"/>
    <property type="project" value="InterPro"/>
</dbReference>
<dbReference type="OrthoDB" id="9763050at2"/>
<evidence type="ECO:0000313" key="9">
    <source>
        <dbReference type="Proteomes" id="UP000032160"/>
    </source>
</evidence>
<dbReference type="STRING" id="1458461.BN1012_Phect350"/>
<evidence type="ECO:0000259" key="7">
    <source>
        <dbReference type="PROSITE" id="PS51677"/>
    </source>
</evidence>
<dbReference type="HOGENOM" id="CLU_030024_6_1_5"/>
<evidence type="ECO:0000256" key="5">
    <source>
        <dbReference type="ARBA" id="ARBA00022729"/>
    </source>
</evidence>
<dbReference type="CDD" id="cd10971">
    <property type="entry name" value="CE4_DAC_u2_5s"/>
    <property type="match status" value="1"/>
</dbReference>
<protein>
    <recommendedName>
        <fullName evidence="4">Chitooligosaccharide deacetylase</fullName>
    </recommendedName>
    <alternativeName>
        <fullName evidence="6">Nodulation protein B</fullName>
    </alternativeName>
</protein>
<evidence type="ECO:0000256" key="1">
    <source>
        <dbReference type="ARBA" id="ARBA00003236"/>
    </source>
</evidence>
<dbReference type="PANTHER" id="PTHR34216:SF3">
    <property type="entry name" value="POLY-BETA-1,6-N-ACETYL-D-GLUCOSAMINE N-DEACETYLASE"/>
    <property type="match status" value="1"/>
</dbReference>
<keyword evidence="5" id="KW-0732">Signal</keyword>
<sequence length="321" mass="35950">MSSHHQLDVVMYHFVRPIEQSRWPGIKGLEASAFDTQLDYLEATYDVLTPKDAIAALRGDRPLSRRSCLLTFDDGYKDHFTHVFPRLQERNLKGIFFPPACAALDRHMLDVNKIHFILAGGSDPKQLGNLIDEAVRAHPGLPAPDTFRDEHHHAFGYDTADVIYVKRMLQHALPSKLRRTLADDLFAQTVSSDAGSFADDLYCNVDDLREMHEAGHMIGSHGNAHVWLDRMNADDQRADIFNSFRLFDAIGMPNSNFTFCYPYGSYNQETLSCLEAMCCVAAFTTKPESATPGSDGLLEIPRLDTNVFPPRAQAAPFAMTA</sequence>
<reference evidence="8 9" key="1">
    <citation type="journal article" date="2014" name="Front. Genet.">
        <title>Genome and metabolic network of "Candidatus Phaeomarinobacter ectocarpi" Ec32, a new candidate genus of Alphaproteobacteria frequently associated with brown algae.</title>
        <authorList>
            <person name="Dittami S.M."/>
            <person name="Barbeyron T."/>
            <person name="Boyen C."/>
            <person name="Cambefort J."/>
            <person name="Collet G."/>
            <person name="Delage L."/>
            <person name="Gobet A."/>
            <person name="Groisillier A."/>
            <person name="Leblanc C."/>
            <person name="Michel G."/>
            <person name="Scornet D."/>
            <person name="Siegel A."/>
            <person name="Tapia J.E."/>
            <person name="Tonon T."/>
        </authorList>
    </citation>
    <scope>NUCLEOTIDE SEQUENCE [LARGE SCALE GENOMIC DNA]</scope>
    <source>
        <strain evidence="8 9">Ec32</strain>
    </source>
</reference>
<evidence type="ECO:0000256" key="4">
    <source>
        <dbReference type="ARBA" id="ARBA00020071"/>
    </source>
</evidence>
<dbReference type="SUPFAM" id="SSF88713">
    <property type="entry name" value="Glycoside hydrolase/deacetylase"/>
    <property type="match status" value="1"/>
</dbReference>
<gene>
    <name evidence="8" type="ORF">BN1012_Phect350</name>
</gene>
<evidence type="ECO:0000256" key="3">
    <source>
        <dbReference type="ARBA" id="ARBA00010973"/>
    </source>
</evidence>
<dbReference type="KEGG" id="pect:BN1012_Phect350"/>
<evidence type="ECO:0000256" key="6">
    <source>
        <dbReference type="ARBA" id="ARBA00032976"/>
    </source>
</evidence>
<dbReference type="GO" id="GO:0016810">
    <property type="term" value="F:hydrolase activity, acting on carbon-nitrogen (but not peptide) bonds"/>
    <property type="evidence" value="ECO:0007669"/>
    <property type="project" value="InterPro"/>
</dbReference>
<dbReference type="InterPro" id="IPR002509">
    <property type="entry name" value="NODB_dom"/>
</dbReference>